<organism evidence="1 2">
    <name type="scientific">Piloderma croceum (strain F 1598)</name>
    <dbReference type="NCBI Taxonomy" id="765440"/>
    <lineage>
        <taxon>Eukaryota</taxon>
        <taxon>Fungi</taxon>
        <taxon>Dikarya</taxon>
        <taxon>Basidiomycota</taxon>
        <taxon>Agaricomycotina</taxon>
        <taxon>Agaricomycetes</taxon>
        <taxon>Agaricomycetidae</taxon>
        <taxon>Atheliales</taxon>
        <taxon>Atheliaceae</taxon>
        <taxon>Piloderma</taxon>
    </lineage>
</organism>
<proteinExistence type="predicted"/>
<dbReference type="PANTHER" id="PTHR28142">
    <property type="entry name" value="MITOCHONDRIAL INNER MEMBRANE I-AAA PROTEASE SUPERCOMPLEX SUBUNIT MGR3-RELATED"/>
    <property type="match status" value="1"/>
</dbReference>
<reference evidence="1 2" key="1">
    <citation type="submission" date="2014-04" db="EMBL/GenBank/DDBJ databases">
        <authorList>
            <consortium name="DOE Joint Genome Institute"/>
            <person name="Kuo A."/>
            <person name="Tarkka M."/>
            <person name="Buscot F."/>
            <person name="Kohler A."/>
            <person name="Nagy L.G."/>
            <person name="Floudas D."/>
            <person name="Copeland A."/>
            <person name="Barry K.W."/>
            <person name="Cichocki N."/>
            <person name="Veneault-Fourrey C."/>
            <person name="LaButti K."/>
            <person name="Lindquist E.A."/>
            <person name="Lipzen A."/>
            <person name="Lundell T."/>
            <person name="Morin E."/>
            <person name="Murat C."/>
            <person name="Sun H."/>
            <person name="Tunlid A."/>
            <person name="Henrissat B."/>
            <person name="Grigoriev I.V."/>
            <person name="Hibbett D.S."/>
            <person name="Martin F."/>
            <person name="Nordberg H.P."/>
            <person name="Cantor M.N."/>
            <person name="Hua S.X."/>
        </authorList>
    </citation>
    <scope>NUCLEOTIDE SEQUENCE [LARGE SCALE GENOMIC DNA]</scope>
    <source>
        <strain evidence="1 2">F 1598</strain>
    </source>
</reference>
<dbReference type="STRING" id="765440.A0A0C3BY05"/>
<dbReference type="HOGENOM" id="CLU_024205_0_0_1"/>
<evidence type="ECO:0000313" key="1">
    <source>
        <dbReference type="EMBL" id="KIM91433.1"/>
    </source>
</evidence>
<dbReference type="OrthoDB" id="10050400at2759"/>
<dbReference type="InterPro" id="IPR011990">
    <property type="entry name" value="TPR-like_helical_dom_sf"/>
</dbReference>
<dbReference type="SUPFAM" id="SSF48452">
    <property type="entry name" value="TPR-like"/>
    <property type="match status" value="1"/>
</dbReference>
<protein>
    <submittedName>
        <fullName evidence="1">Uncharacterized protein</fullName>
    </submittedName>
</protein>
<dbReference type="PANTHER" id="PTHR28142:SF1">
    <property type="entry name" value="MITOCHONDRIAL INNER MEMBRANE I-AAA PROTEASE SUPERCOMPLEX SUBUNIT MGR3-RELATED"/>
    <property type="match status" value="1"/>
</dbReference>
<accession>A0A0C3BY05</accession>
<dbReference type="FunCoup" id="A0A0C3BY05">
    <property type="interactions" value="29"/>
</dbReference>
<dbReference type="InParanoid" id="A0A0C3BY05"/>
<sequence>MSLRALNLRPRTFRVPFNCHTYCRNNAARNTSTTVQSPDTNQGSAQGRSVRVSTLFRTLIVLGIGSTAYGLYDFYNALVLWPSEVRSDLRAGLKARNQGDLGLSERYLRRAYQTALDLPASTFEPSPYLKLSGIAIALASVLEADNQPKAAWDVYLQVLSLPQAYASSSPAVQNDISVSIMSPQPEQRRLTPQETLRQVSIAHKLGEMAETYRFGDEVEEKWLLWGVDRLLSLVKEEGVAFRLKSSGKIAQGQEKDEVERVVLADLDLPEWVTKTDICAPLEALGAFYARRGKVEYSMPLFLQAISLLMPSSPEEPSSLEDRCRGAQIMNNMSSLIMSKPPTPTTLTQAESWARKSAAVCEQEINSPGLKKGDKDQLSMCETTLAVALFNMASLREMADDLAAAKELFSNSLDQSRKIGMREGIMEAQAALRRLDRADRLKSPSIQSR</sequence>
<reference evidence="2" key="2">
    <citation type="submission" date="2015-01" db="EMBL/GenBank/DDBJ databases">
        <title>Evolutionary Origins and Diversification of the Mycorrhizal Mutualists.</title>
        <authorList>
            <consortium name="DOE Joint Genome Institute"/>
            <consortium name="Mycorrhizal Genomics Consortium"/>
            <person name="Kohler A."/>
            <person name="Kuo A."/>
            <person name="Nagy L.G."/>
            <person name="Floudas D."/>
            <person name="Copeland A."/>
            <person name="Barry K.W."/>
            <person name="Cichocki N."/>
            <person name="Veneault-Fourrey C."/>
            <person name="LaButti K."/>
            <person name="Lindquist E.A."/>
            <person name="Lipzen A."/>
            <person name="Lundell T."/>
            <person name="Morin E."/>
            <person name="Murat C."/>
            <person name="Riley R."/>
            <person name="Ohm R."/>
            <person name="Sun H."/>
            <person name="Tunlid A."/>
            <person name="Henrissat B."/>
            <person name="Grigoriev I.V."/>
            <person name="Hibbett D.S."/>
            <person name="Martin F."/>
        </authorList>
    </citation>
    <scope>NUCLEOTIDE SEQUENCE [LARGE SCALE GENOMIC DNA]</scope>
    <source>
        <strain evidence="2">F 1598</strain>
    </source>
</reference>
<dbReference type="EMBL" id="KN832971">
    <property type="protein sequence ID" value="KIM91433.1"/>
    <property type="molecule type" value="Genomic_DNA"/>
</dbReference>
<gene>
    <name evidence="1" type="ORF">PILCRDRAFT_129562</name>
</gene>
<keyword evidence="2" id="KW-1185">Reference proteome</keyword>
<dbReference type="Proteomes" id="UP000054166">
    <property type="component" value="Unassembled WGS sequence"/>
</dbReference>
<name>A0A0C3BY05_PILCF</name>
<evidence type="ECO:0000313" key="2">
    <source>
        <dbReference type="Proteomes" id="UP000054166"/>
    </source>
</evidence>
<dbReference type="InterPro" id="IPR040201">
    <property type="entry name" value="Mrg3-like"/>
</dbReference>
<dbReference type="AlphaFoldDB" id="A0A0C3BY05"/>